<reference evidence="1 2" key="1">
    <citation type="submission" date="2017-02" db="EMBL/GenBank/DDBJ databases">
        <authorList>
            <person name="Peterson S.W."/>
        </authorList>
    </citation>
    <scope>NUCLEOTIDE SEQUENCE [LARGE SCALE GENOMIC DNA]</scope>
    <source>
        <strain evidence="1 2">DSM 22899</strain>
    </source>
</reference>
<dbReference type="RefSeq" id="WP_217698139.1">
    <property type="nucleotide sequence ID" value="NZ_FUYS01000005.1"/>
</dbReference>
<keyword evidence="2" id="KW-1185">Reference proteome</keyword>
<dbReference type="EMBL" id="FUYS01000005">
    <property type="protein sequence ID" value="SKB66087.1"/>
    <property type="molecule type" value="Genomic_DNA"/>
</dbReference>
<dbReference type="Proteomes" id="UP000190541">
    <property type="component" value="Unassembled WGS sequence"/>
</dbReference>
<feature type="non-terminal residue" evidence="1">
    <location>
        <position position="1"/>
    </location>
</feature>
<protein>
    <submittedName>
        <fullName evidence="1">Uncharacterized protein</fullName>
    </submittedName>
</protein>
<organism evidence="1 2">
    <name type="scientific">Parapedobacter luteus</name>
    <dbReference type="NCBI Taxonomy" id="623280"/>
    <lineage>
        <taxon>Bacteria</taxon>
        <taxon>Pseudomonadati</taxon>
        <taxon>Bacteroidota</taxon>
        <taxon>Sphingobacteriia</taxon>
        <taxon>Sphingobacteriales</taxon>
        <taxon>Sphingobacteriaceae</taxon>
        <taxon>Parapedobacter</taxon>
    </lineage>
</organism>
<sequence>LRSVLLTFAHDRLLVTLHEYQYLSRTLAPPLTLRLFYLPQPRKAASVFASFSAAGTSRAGSGTYRLSTPRSVWDCKGKELFLFHQKKFYFFFTPRNARKPNAPKQPQNLTQTVQKTTANSKLLTVSPFAGCKSRTLIVNFQTMR</sequence>
<accession>A0A1T5D395</accession>
<gene>
    <name evidence="1" type="ORF">SAMN05660226_02587</name>
</gene>
<evidence type="ECO:0000313" key="1">
    <source>
        <dbReference type="EMBL" id="SKB66087.1"/>
    </source>
</evidence>
<proteinExistence type="predicted"/>
<dbReference type="AlphaFoldDB" id="A0A1T5D395"/>
<evidence type="ECO:0000313" key="2">
    <source>
        <dbReference type="Proteomes" id="UP000190541"/>
    </source>
</evidence>
<name>A0A1T5D395_9SPHI</name>